<dbReference type="AlphaFoldDB" id="A0A0C1NL13"/>
<reference evidence="2" key="1">
    <citation type="journal article" date="2015" name="Genome Announc.">
        <title>Draft Genome Sequence of Tolypothrix boutellei Strain VB521301.</title>
        <authorList>
            <person name="Chandrababunaidu M.M."/>
            <person name="Singh D."/>
            <person name="Sen D."/>
            <person name="Bhan S."/>
            <person name="Das S."/>
            <person name="Gupta A."/>
            <person name="Adhikary S.P."/>
            <person name="Tripathy S."/>
        </authorList>
    </citation>
    <scope>NUCLEOTIDE SEQUENCE</scope>
    <source>
        <strain evidence="2">VB521301</strain>
    </source>
</reference>
<evidence type="ECO:0000313" key="2">
    <source>
        <dbReference type="EMBL" id="KIE13521.1"/>
    </source>
</evidence>
<protein>
    <submittedName>
        <fullName evidence="2">Uncharacterized protein</fullName>
    </submittedName>
</protein>
<evidence type="ECO:0000256" key="1">
    <source>
        <dbReference type="SAM" id="MobiDB-lite"/>
    </source>
</evidence>
<feature type="region of interest" description="Disordered" evidence="1">
    <location>
        <begin position="1"/>
        <end position="22"/>
    </location>
</feature>
<comment type="caution">
    <text evidence="2">The sequence shown here is derived from an EMBL/GenBank/DDBJ whole genome shotgun (WGS) entry which is preliminary data.</text>
</comment>
<feature type="compositionally biased region" description="Polar residues" evidence="1">
    <location>
        <begin position="1"/>
        <end position="21"/>
    </location>
</feature>
<name>A0A0C1NL13_9CYAN</name>
<dbReference type="EMBL" id="JHEG02000014">
    <property type="protein sequence ID" value="KIE13521.1"/>
    <property type="molecule type" value="Genomic_DNA"/>
</dbReference>
<accession>A0A0C1NL13</accession>
<gene>
    <name evidence="2" type="ORF">DA73_0203620</name>
</gene>
<sequence>MATNKNAVVSTPQHLSQNSSPIRIIAKSPHRGQLQGYKRLVHLLREDRLTESLELLSEHGIEGNTSIFVISLTRSLVGGIEA</sequence>
<organism evidence="2">
    <name type="scientific">Tolypothrix bouteillei VB521301</name>
    <dbReference type="NCBI Taxonomy" id="1479485"/>
    <lineage>
        <taxon>Bacteria</taxon>
        <taxon>Bacillati</taxon>
        <taxon>Cyanobacteriota</taxon>
        <taxon>Cyanophyceae</taxon>
        <taxon>Nostocales</taxon>
        <taxon>Tolypothrichaceae</taxon>
        <taxon>Tolypothrix</taxon>
    </lineage>
</organism>
<proteinExistence type="predicted"/>